<dbReference type="InterPro" id="IPR029063">
    <property type="entry name" value="SAM-dependent_MTases_sf"/>
</dbReference>
<dbReference type="GO" id="GO:0032259">
    <property type="term" value="P:methylation"/>
    <property type="evidence" value="ECO:0007669"/>
    <property type="project" value="UniProtKB-KW"/>
</dbReference>
<dbReference type="AlphaFoldDB" id="A0A433D5I1"/>
<dbReference type="Proteomes" id="UP000268093">
    <property type="component" value="Unassembled WGS sequence"/>
</dbReference>
<keyword evidence="4" id="KW-1185">Reference proteome</keyword>
<name>A0A433D5I1_9FUNG</name>
<dbReference type="PANTHER" id="PTHR43591">
    <property type="entry name" value="METHYLTRANSFERASE"/>
    <property type="match status" value="1"/>
</dbReference>
<accession>A0A433D5I1</accession>
<feature type="domain" description="Methyltransferase" evidence="2">
    <location>
        <begin position="142"/>
        <end position="233"/>
    </location>
</feature>
<dbReference type="Gene3D" id="3.40.50.150">
    <property type="entry name" value="Vaccinia Virus protein VP39"/>
    <property type="match status" value="1"/>
</dbReference>
<dbReference type="SUPFAM" id="SSF53335">
    <property type="entry name" value="S-adenosyl-L-methionine-dependent methyltransferases"/>
    <property type="match status" value="1"/>
</dbReference>
<gene>
    <name evidence="3" type="ORF">BC936DRAFT_147377</name>
</gene>
<dbReference type="CDD" id="cd02440">
    <property type="entry name" value="AdoMet_MTases"/>
    <property type="match status" value="1"/>
</dbReference>
<comment type="caution">
    <text evidence="3">The sequence shown here is derived from an EMBL/GenBank/DDBJ whole genome shotgun (WGS) entry which is preliminary data.</text>
</comment>
<reference evidence="3 4" key="1">
    <citation type="journal article" date="2018" name="New Phytol.">
        <title>Phylogenomics of Endogonaceae and evolution of mycorrhizas within Mucoromycota.</title>
        <authorList>
            <person name="Chang Y."/>
            <person name="Desiro A."/>
            <person name="Na H."/>
            <person name="Sandor L."/>
            <person name="Lipzen A."/>
            <person name="Clum A."/>
            <person name="Barry K."/>
            <person name="Grigoriev I.V."/>
            <person name="Martin F.M."/>
            <person name="Stajich J.E."/>
            <person name="Smith M.E."/>
            <person name="Bonito G."/>
            <person name="Spatafora J.W."/>
        </authorList>
    </citation>
    <scope>NUCLEOTIDE SEQUENCE [LARGE SCALE GENOMIC DNA]</scope>
    <source>
        <strain evidence="3 4">GMNB39</strain>
    </source>
</reference>
<feature type="region of interest" description="Disordered" evidence="1">
    <location>
        <begin position="47"/>
        <end position="75"/>
    </location>
</feature>
<dbReference type="OrthoDB" id="2013972at2759"/>
<organism evidence="3 4">
    <name type="scientific">Jimgerdemannia flammicorona</name>
    <dbReference type="NCBI Taxonomy" id="994334"/>
    <lineage>
        <taxon>Eukaryota</taxon>
        <taxon>Fungi</taxon>
        <taxon>Fungi incertae sedis</taxon>
        <taxon>Mucoromycota</taxon>
        <taxon>Mucoromycotina</taxon>
        <taxon>Endogonomycetes</taxon>
        <taxon>Endogonales</taxon>
        <taxon>Endogonaceae</taxon>
        <taxon>Jimgerdemannia</taxon>
    </lineage>
</organism>
<protein>
    <submittedName>
        <fullName evidence="3">S-adenosyl-L-methionine-dependent methyltransferase</fullName>
    </submittedName>
</protein>
<dbReference type="PANTHER" id="PTHR43591:SF24">
    <property type="entry name" value="2-METHOXY-6-POLYPRENYL-1,4-BENZOQUINOL METHYLASE, MITOCHONDRIAL"/>
    <property type="match status" value="1"/>
</dbReference>
<dbReference type="Pfam" id="PF13649">
    <property type="entry name" value="Methyltransf_25"/>
    <property type="match status" value="1"/>
</dbReference>
<keyword evidence="3" id="KW-0808">Transferase</keyword>
<dbReference type="InterPro" id="IPR041698">
    <property type="entry name" value="Methyltransf_25"/>
</dbReference>
<dbReference type="GO" id="GO:0008168">
    <property type="term" value="F:methyltransferase activity"/>
    <property type="evidence" value="ECO:0007669"/>
    <property type="project" value="UniProtKB-KW"/>
</dbReference>
<sequence>MFKLQRPFCLNISHFLRLHPEITSFLLHHMGNSNSKFINSNTLTPSFHKSDSSDTALSNRTEDRDLSTIPPYSDDSYYDERKANFRFQDGRRYHGVKGIASILPNDDREMDRLSEEHYMVKLAFDGNIQAPVKDLLKQGATVLSAGCGPGVWMLDCAHDYPESNFLGIDISPVFPISIKPKNTEFMLGNIVEGLPFSDNTFDFVFARLLYGFLTDDDWNLAIKEYIRVTKPGGYIELVECDSRPYRCGPRFKRIMTQGCRAMEARLLKPYIGPKLSGMLEEAGLIKINSNFSSIPINWGGPLGDIGKSVFCETMKSLKPWLTKVIDMSPDIYDTEIQEAIKEAGEFKAYFNMYYAFGQKSIEA</sequence>
<evidence type="ECO:0000259" key="2">
    <source>
        <dbReference type="Pfam" id="PF13649"/>
    </source>
</evidence>
<feature type="compositionally biased region" description="Polar residues" evidence="1">
    <location>
        <begin position="47"/>
        <end position="59"/>
    </location>
</feature>
<keyword evidence="3" id="KW-0489">Methyltransferase</keyword>
<dbReference type="EMBL" id="RBNI01006338">
    <property type="protein sequence ID" value="RUP46085.1"/>
    <property type="molecule type" value="Genomic_DNA"/>
</dbReference>
<proteinExistence type="predicted"/>
<evidence type="ECO:0000256" key="1">
    <source>
        <dbReference type="SAM" id="MobiDB-lite"/>
    </source>
</evidence>
<evidence type="ECO:0000313" key="3">
    <source>
        <dbReference type="EMBL" id="RUP46085.1"/>
    </source>
</evidence>
<evidence type="ECO:0000313" key="4">
    <source>
        <dbReference type="Proteomes" id="UP000268093"/>
    </source>
</evidence>